<reference evidence="2" key="1">
    <citation type="journal article" date="2021" name="Proc. Natl. Acad. Sci. U.S.A.">
        <title>Three genomes in the algal genus Volvox reveal the fate of a haploid sex-determining region after a transition to homothallism.</title>
        <authorList>
            <person name="Yamamoto K."/>
            <person name="Hamaji T."/>
            <person name="Kawai-Toyooka H."/>
            <person name="Matsuzaki R."/>
            <person name="Takahashi F."/>
            <person name="Nishimura Y."/>
            <person name="Kawachi M."/>
            <person name="Noguchi H."/>
            <person name="Minakuchi Y."/>
            <person name="Umen J.G."/>
            <person name="Toyoda A."/>
            <person name="Nozaki H."/>
        </authorList>
    </citation>
    <scope>NUCLEOTIDE SEQUENCE</scope>
    <source>
        <strain evidence="2">NIES-3786</strain>
    </source>
</reference>
<evidence type="ECO:0000313" key="2">
    <source>
        <dbReference type="EMBL" id="GIL86197.1"/>
    </source>
</evidence>
<dbReference type="EMBL" id="BNCP01000035">
    <property type="protein sequence ID" value="GIL86197.1"/>
    <property type="molecule type" value="Genomic_DNA"/>
</dbReference>
<dbReference type="Gene3D" id="3.30.420.10">
    <property type="entry name" value="Ribonuclease H-like superfamily/Ribonuclease H"/>
    <property type="match status" value="1"/>
</dbReference>
<accession>A0A8J4FVS0</accession>
<name>A0A8J4FVS0_9CHLO</name>
<evidence type="ECO:0008006" key="4">
    <source>
        <dbReference type="Google" id="ProtNLM"/>
    </source>
</evidence>
<dbReference type="SUPFAM" id="SSF53098">
    <property type="entry name" value="Ribonuclease H-like"/>
    <property type="match status" value="1"/>
</dbReference>
<dbReference type="AlphaFoldDB" id="A0A8J4FVS0"/>
<keyword evidence="3" id="KW-1185">Reference proteome</keyword>
<organism evidence="2 3">
    <name type="scientific">Volvox reticuliferus</name>
    <dbReference type="NCBI Taxonomy" id="1737510"/>
    <lineage>
        <taxon>Eukaryota</taxon>
        <taxon>Viridiplantae</taxon>
        <taxon>Chlorophyta</taxon>
        <taxon>core chlorophytes</taxon>
        <taxon>Chlorophyceae</taxon>
        <taxon>CS clade</taxon>
        <taxon>Chlamydomonadales</taxon>
        <taxon>Volvocaceae</taxon>
        <taxon>Volvox</taxon>
    </lineage>
</organism>
<comment type="caution">
    <text evidence="2">The sequence shown here is derived from an EMBL/GenBank/DDBJ whole genome shotgun (WGS) entry which is preliminary data.</text>
</comment>
<feature type="region of interest" description="Disordered" evidence="1">
    <location>
        <begin position="279"/>
        <end position="300"/>
    </location>
</feature>
<gene>
    <name evidence="2" type="ORF">Vretifemale_14589</name>
</gene>
<protein>
    <recommendedName>
        <fullName evidence="4">3'-5' exonuclease domain-containing protein</fullName>
    </recommendedName>
</protein>
<sequence length="390" mass="40662">MPLLFTFHKPSANFKEWYIRLNTNSLELSAGLKPTPVPEREAATEMEEMEEGDYANEPHSGDANDLYVEAVPAIAAATAEAVEPPPPSAAAVADLLATQPARVLAAALASMVPPDLLPEPNVQIITVPYSHEHVTALSHCLSCPQIGLAAKTVGGAPSIVLLYAPAVDTLKPAAASGAIGVSAPPAPTGILPATVYILDASGAAAAAVAAAGSGSGGGSSDAGVTLLASLRVLLEDPGVAKVVHGCEQLIPMLEHAVGCIISPMLDTRLVSEMLKPLDLDPRLPTSPDGPLQPDEGRAPELWPQTSKWQTALSIKYQDYQTAALHHASGADSLWLTRPLSEGQVGMLLGAVQHLPELWSALTWLLPRLAQFCSIARAQQCRAILGSAVSW</sequence>
<dbReference type="GO" id="GO:0003676">
    <property type="term" value="F:nucleic acid binding"/>
    <property type="evidence" value="ECO:0007669"/>
    <property type="project" value="InterPro"/>
</dbReference>
<proteinExistence type="predicted"/>
<dbReference type="InterPro" id="IPR012337">
    <property type="entry name" value="RNaseH-like_sf"/>
</dbReference>
<evidence type="ECO:0000313" key="3">
    <source>
        <dbReference type="Proteomes" id="UP000747110"/>
    </source>
</evidence>
<dbReference type="Proteomes" id="UP000747110">
    <property type="component" value="Unassembled WGS sequence"/>
</dbReference>
<dbReference type="InterPro" id="IPR036397">
    <property type="entry name" value="RNaseH_sf"/>
</dbReference>
<dbReference type="OrthoDB" id="2015537at2759"/>
<evidence type="ECO:0000256" key="1">
    <source>
        <dbReference type="SAM" id="MobiDB-lite"/>
    </source>
</evidence>